<keyword evidence="2" id="KW-1185">Reference proteome</keyword>
<evidence type="ECO:0000256" key="1">
    <source>
        <dbReference type="ARBA" id="ARBA00009024"/>
    </source>
</evidence>
<reference evidence="3 4" key="1">
    <citation type="submission" date="2025-04" db="UniProtKB">
        <authorList>
            <consortium name="RefSeq"/>
        </authorList>
    </citation>
    <scope>IDENTIFICATION</scope>
</reference>
<dbReference type="KEGG" id="bspl:129603371"/>
<dbReference type="InterPro" id="IPR006461">
    <property type="entry name" value="PLAC_motif_containing"/>
</dbReference>
<dbReference type="OrthoDB" id="1045822at2759"/>
<accession>A0A9W2XEV0</accession>
<dbReference type="RefSeq" id="XP_055360248.1">
    <property type="nucleotide sequence ID" value="XM_055504273.1"/>
</dbReference>
<evidence type="ECO:0000313" key="2">
    <source>
        <dbReference type="Proteomes" id="UP000515150"/>
    </source>
</evidence>
<proteinExistence type="inferred from homology"/>
<organism evidence="2 3">
    <name type="scientific">Betta splendens</name>
    <name type="common">Siamese fighting fish</name>
    <dbReference type="NCBI Taxonomy" id="158456"/>
    <lineage>
        <taxon>Eukaryota</taxon>
        <taxon>Metazoa</taxon>
        <taxon>Chordata</taxon>
        <taxon>Craniata</taxon>
        <taxon>Vertebrata</taxon>
        <taxon>Euteleostomi</taxon>
        <taxon>Actinopterygii</taxon>
        <taxon>Neopterygii</taxon>
        <taxon>Teleostei</taxon>
        <taxon>Neoteleostei</taxon>
        <taxon>Acanthomorphata</taxon>
        <taxon>Anabantaria</taxon>
        <taxon>Anabantiformes</taxon>
        <taxon>Anabantoidei</taxon>
        <taxon>Osphronemidae</taxon>
        <taxon>Betta</taxon>
    </lineage>
</organism>
<dbReference type="NCBIfam" id="TIGR01571">
    <property type="entry name" value="A_thal_Cys_rich"/>
    <property type="match status" value="1"/>
</dbReference>
<protein>
    <submittedName>
        <fullName evidence="3 4">Cornifelin-like</fullName>
    </submittedName>
</protein>
<dbReference type="AlphaFoldDB" id="A0A9W2XEV0"/>
<dbReference type="Pfam" id="PF04749">
    <property type="entry name" value="PLAC8"/>
    <property type="match status" value="1"/>
</dbReference>
<dbReference type="RefSeq" id="XP_055360247.1">
    <property type="nucleotide sequence ID" value="XM_055504272.1"/>
</dbReference>
<dbReference type="GeneTree" id="ENSGT00940000163927"/>
<sequence>MSTIYPSTGVVTSTTTYGGPVTAQPQPTQITTMTTTSQGPVIAVQPQSTQITTVTTTSQNPGTWSTGLCDCCSDMSTCCFGFWCFPCMQCETANRFGWCCCVATLDYCCVVSYLLRTSMRERYNIHGSCCNDYCTICWCYPCVWCQMRRELKIRDRKVATVQVVTTQLHN</sequence>
<dbReference type="PANTHER" id="PTHR15907">
    <property type="entry name" value="DUF614 FAMILY PROTEIN-RELATED"/>
    <property type="match status" value="1"/>
</dbReference>
<dbReference type="GeneID" id="129603371"/>
<evidence type="ECO:0000313" key="3">
    <source>
        <dbReference type="RefSeq" id="XP_055360247.1"/>
    </source>
</evidence>
<evidence type="ECO:0000313" key="4">
    <source>
        <dbReference type="RefSeq" id="XP_055360248.1"/>
    </source>
</evidence>
<gene>
    <name evidence="3 4" type="primary">LOC129603371</name>
</gene>
<dbReference type="Proteomes" id="UP000515150">
    <property type="component" value="Chromosome 2"/>
</dbReference>
<name>A0A9W2XEV0_BETSP</name>
<comment type="similarity">
    <text evidence="1">Belongs to the cornifelin family.</text>
</comment>